<feature type="compositionally biased region" description="Basic and acidic residues" evidence="2">
    <location>
        <begin position="278"/>
        <end position="293"/>
    </location>
</feature>
<organism evidence="3 4">
    <name type="scientific">Prymnesium parvum</name>
    <name type="common">Toxic golden alga</name>
    <dbReference type="NCBI Taxonomy" id="97485"/>
    <lineage>
        <taxon>Eukaryota</taxon>
        <taxon>Haptista</taxon>
        <taxon>Haptophyta</taxon>
        <taxon>Prymnesiophyceae</taxon>
        <taxon>Prymnesiales</taxon>
        <taxon>Prymnesiaceae</taxon>
        <taxon>Prymnesium</taxon>
    </lineage>
</organism>
<sequence>MATLLSIPAAPNPCHDPAAHARDAVSFPPAHMHAAAAADGSAARIGKSRIPRPRLGHVDRLRGAVHSASNEGSGERCALSARIQQLEAQLQAQEARMQQAEAEASGRMERCALWEKALTGREQKLLLREDAVQERERALERLHQADELLQELKRPRAADEKEASVAAEGGMEKKSTGAAAVDAEGEDSQVLEMGAAEGERLIGVAQGEASRELEMGAAEVEASRGLEMDAAVGEVSRGLGMDAAEGEPLGVLEMGMPICERLDMNVLSSDAHKALAHVDAKAEDKPLDKKMHENVQPMGSREGARSDEDGQESESDDVDTNTSPSDVSDEGEGDDDDDTEDDDGSEDEDKESDDNGDDDDAEESSDSDEEDEVDEQTDMVGDLMDFKIQELESREAQPAAVITDPIQCDEASQPVDPLKLKESYSMYRVAALGGKLAQTHPRPAHLRRGPRRPLPAVITAVPPRS</sequence>
<dbReference type="EMBL" id="JBGBPQ010000018">
    <property type="protein sequence ID" value="KAL1507459.1"/>
    <property type="molecule type" value="Genomic_DNA"/>
</dbReference>
<feature type="compositionally biased region" description="Acidic residues" evidence="2">
    <location>
        <begin position="327"/>
        <end position="377"/>
    </location>
</feature>
<comment type="caution">
    <text evidence="3">The sequence shown here is derived from an EMBL/GenBank/DDBJ whole genome shotgun (WGS) entry which is preliminary data.</text>
</comment>
<gene>
    <name evidence="3" type="ORF">AB1Y20_008295</name>
</gene>
<dbReference type="Proteomes" id="UP001515480">
    <property type="component" value="Unassembled WGS sequence"/>
</dbReference>
<feature type="compositionally biased region" description="Acidic residues" evidence="2">
    <location>
        <begin position="309"/>
        <end position="319"/>
    </location>
</feature>
<feature type="region of interest" description="Disordered" evidence="2">
    <location>
        <begin position="152"/>
        <end position="185"/>
    </location>
</feature>
<feature type="compositionally biased region" description="Basic residues" evidence="2">
    <location>
        <begin position="442"/>
        <end position="451"/>
    </location>
</feature>
<keyword evidence="4" id="KW-1185">Reference proteome</keyword>
<name>A0AB34IW63_PRYPA</name>
<keyword evidence="1" id="KW-0175">Coiled coil</keyword>
<evidence type="ECO:0000256" key="1">
    <source>
        <dbReference type="SAM" id="Coils"/>
    </source>
</evidence>
<protein>
    <submittedName>
        <fullName evidence="3">Uncharacterized protein</fullName>
    </submittedName>
</protein>
<proteinExistence type="predicted"/>
<feature type="compositionally biased region" description="Basic and acidic residues" evidence="2">
    <location>
        <begin position="152"/>
        <end position="163"/>
    </location>
</feature>
<evidence type="ECO:0000313" key="4">
    <source>
        <dbReference type="Proteomes" id="UP001515480"/>
    </source>
</evidence>
<dbReference type="AlphaFoldDB" id="A0AB34IW63"/>
<evidence type="ECO:0000313" key="3">
    <source>
        <dbReference type="EMBL" id="KAL1507459.1"/>
    </source>
</evidence>
<reference evidence="3 4" key="1">
    <citation type="journal article" date="2024" name="Science">
        <title>Giant polyketide synthase enzymes in the biosynthesis of giant marine polyether toxins.</title>
        <authorList>
            <person name="Fallon T.R."/>
            <person name="Shende V.V."/>
            <person name="Wierzbicki I.H."/>
            <person name="Pendleton A.L."/>
            <person name="Watervoot N.F."/>
            <person name="Auber R.P."/>
            <person name="Gonzalez D.J."/>
            <person name="Wisecaver J.H."/>
            <person name="Moore B.S."/>
        </authorList>
    </citation>
    <scope>NUCLEOTIDE SEQUENCE [LARGE SCALE GENOMIC DNA]</scope>
    <source>
        <strain evidence="3 4">12B1</strain>
    </source>
</reference>
<feature type="coiled-coil region" evidence="1">
    <location>
        <begin position="83"/>
        <end position="148"/>
    </location>
</feature>
<feature type="region of interest" description="Disordered" evidence="2">
    <location>
        <begin position="278"/>
        <end position="380"/>
    </location>
</feature>
<feature type="region of interest" description="Disordered" evidence="2">
    <location>
        <begin position="439"/>
        <end position="465"/>
    </location>
</feature>
<evidence type="ECO:0000256" key="2">
    <source>
        <dbReference type="SAM" id="MobiDB-lite"/>
    </source>
</evidence>
<accession>A0AB34IW63</accession>